<gene>
    <name evidence="1" type="ORF">PUNSTDRAFT_56128</name>
</gene>
<dbReference type="Proteomes" id="UP000054196">
    <property type="component" value="Unassembled WGS sequence"/>
</dbReference>
<dbReference type="HOGENOM" id="CLU_2139496_0_0_1"/>
<dbReference type="AlphaFoldDB" id="R7S1M2"/>
<dbReference type="RefSeq" id="XP_007389169.1">
    <property type="nucleotide sequence ID" value="XM_007389107.1"/>
</dbReference>
<name>R7S1M2_PUNST</name>
<evidence type="ECO:0000313" key="1">
    <source>
        <dbReference type="EMBL" id="EIN03682.1"/>
    </source>
</evidence>
<feature type="non-terminal residue" evidence="1">
    <location>
        <position position="113"/>
    </location>
</feature>
<proteinExistence type="predicted"/>
<reference evidence="2" key="1">
    <citation type="journal article" date="2012" name="Science">
        <title>The Paleozoic origin of enzymatic lignin decomposition reconstructed from 31 fungal genomes.</title>
        <authorList>
            <person name="Floudas D."/>
            <person name="Binder M."/>
            <person name="Riley R."/>
            <person name="Barry K."/>
            <person name="Blanchette R.A."/>
            <person name="Henrissat B."/>
            <person name="Martinez A.T."/>
            <person name="Otillar R."/>
            <person name="Spatafora J.W."/>
            <person name="Yadav J.S."/>
            <person name="Aerts A."/>
            <person name="Benoit I."/>
            <person name="Boyd A."/>
            <person name="Carlson A."/>
            <person name="Copeland A."/>
            <person name="Coutinho P.M."/>
            <person name="de Vries R.P."/>
            <person name="Ferreira P."/>
            <person name="Findley K."/>
            <person name="Foster B."/>
            <person name="Gaskell J."/>
            <person name="Glotzer D."/>
            <person name="Gorecki P."/>
            <person name="Heitman J."/>
            <person name="Hesse C."/>
            <person name="Hori C."/>
            <person name="Igarashi K."/>
            <person name="Jurgens J.A."/>
            <person name="Kallen N."/>
            <person name="Kersten P."/>
            <person name="Kohler A."/>
            <person name="Kuees U."/>
            <person name="Kumar T.K.A."/>
            <person name="Kuo A."/>
            <person name="LaButti K."/>
            <person name="Larrondo L.F."/>
            <person name="Lindquist E."/>
            <person name="Ling A."/>
            <person name="Lombard V."/>
            <person name="Lucas S."/>
            <person name="Lundell T."/>
            <person name="Martin R."/>
            <person name="McLaughlin D.J."/>
            <person name="Morgenstern I."/>
            <person name="Morin E."/>
            <person name="Murat C."/>
            <person name="Nagy L.G."/>
            <person name="Nolan M."/>
            <person name="Ohm R.A."/>
            <person name="Patyshakuliyeva A."/>
            <person name="Rokas A."/>
            <person name="Ruiz-Duenas F.J."/>
            <person name="Sabat G."/>
            <person name="Salamov A."/>
            <person name="Samejima M."/>
            <person name="Schmutz J."/>
            <person name="Slot J.C."/>
            <person name="St John F."/>
            <person name="Stenlid J."/>
            <person name="Sun H."/>
            <person name="Sun S."/>
            <person name="Syed K."/>
            <person name="Tsang A."/>
            <person name="Wiebenga A."/>
            <person name="Young D."/>
            <person name="Pisabarro A."/>
            <person name="Eastwood D.C."/>
            <person name="Martin F."/>
            <person name="Cullen D."/>
            <person name="Grigoriev I.V."/>
            <person name="Hibbett D.S."/>
        </authorList>
    </citation>
    <scope>NUCLEOTIDE SEQUENCE [LARGE SCALE GENOMIC DNA]</scope>
    <source>
        <strain evidence="2">HHB-11173 SS5</strain>
    </source>
</reference>
<organism evidence="1 2">
    <name type="scientific">Punctularia strigosozonata (strain HHB-11173)</name>
    <name type="common">White-rot fungus</name>
    <dbReference type="NCBI Taxonomy" id="741275"/>
    <lineage>
        <taxon>Eukaryota</taxon>
        <taxon>Fungi</taxon>
        <taxon>Dikarya</taxon>
        <taxon>Basidiomycota</taxon>
        <taxon>Agaricomycotina</taxon>
        <taxon>Agaricomycetes</taxon>
        <taxon>Corticiales</taxon>
        <taxon>Punctulariaceae</taxon>
        <taxon>Punctularia</taxon>
    </lineage>
</organism>
<keyword evidence="2" id="KW-1185">Reference proteome</keyword>
<accession>R7S1M2</accession>
<evidence type="ECO:0000313" key="2">
    <source>
        <dbReference type="Proteomes" id="UP000054196"/>
    </source>
</evidence>
<dbReference type="KEGG" id="psq:PUNSTDRAFT_56128"/>
<sequence>MAGYTHDTSAYPTLPPIRKAMLYTLNVYVSENALVMSTGMGKRIEQGRHHVHVLVNIESTAMRHRRSSEALACNAVRLTLLPCADYRAMVPTWRQRIPNLCTKCALATTFRVL</sequence>
<protein>
    <submittedName>
        <fullName evidence="1">Uncharacterized protein</fullName>
    </submittedName>
</protein>
<dbReference type="GeneID" id="18884081"/>
<dbReference type="EMBL" id="JH687560">
    <property type="protein sequence ID" value="EIN03682.1"/>
    <property type="molecule type" value="Genomic_DNA"/>
</dbReference>